<proteinExistence type="predicted"/>
<dbReference type="Gene3D" id="3.30.750.140">
    <property type="match status" value="1"/>
</dbReference>
<keyword evidence="3" id="KW-0282">Flagellum</keyword>
<dbReference type="AlphaFoldDB" id="A0A0K6I136"/>
<evidence type="ECO:0000259" key="2">
    <source>
        <dbReference type="Pfam" id="PF02120"/>
    </source>
</evidence>
<dbReference type="Proteomes" id="UP000183649">
    <property type="component" value="Unassembled WGS sequence"/>
</dbReference>
<dbReference type="CDD" id="cd17470">
    <property type="entry name" value="T3SS_Flik_C"/>
    <property type="match status" value="1"/>
</dbReference>
<keyword evidence="3" id="KW-0966">Cell projection</keyword>
<dbReference type="PANTHER" id="PTHR37533">
    <property type="entry name" value="FLAGELLAR HOOK-LENGTH CONTROL PROTEIN"/>
    <property type="match status" value="1"/>
</dbReference>
<feature type="region of interest" description="Disordered" evidence="1">
    <location>
        <begin position="246"/>
        <end position="267"/>
    </location>
</feature>
<dbReference type="InterPro" id="IPR052563">
    <property type="entry name" value="FliK"/>
</dbReference>
<feature type="region of interest" description="Disordered" evidence="1">
    <location>
        <begin position="381"/>
        <end position="402"/>
    </location>
</feature>
<keyword evidence="3" id="KW-0969">Cilium</keyword>
<protein>
    <submittedName>
        <fullName evidence="3">Flagellar hook-length control protein FliK</fullName>
    </submittedName>
</protein>
<dbReference type="InterPro" id="IPR038610">
    <property type="entry name" value="FliK-like_C_sf"/>
</dbReference>
<dbReference type="EMBL" id="CYHF01000004">
    <property type="protein sequence ID" value="CUA96763.1"/>
    <property type="molecule type" value="Genomic_DNA"/>
</dbReference>
<feature type="compositionally biased region" description="Low complexity" evidence="1">
    <location>
        <begin position="390"/>
        <end position="399"/>
    </location>
</feature>
<sequence length="432" mass="43042">MGRTVQPVTIMPLIVPVAPMPAAPAPEPSAAAVPASPGESTPRFADALSRAGQSASASPSKGEGASGKPEAAQPDAGSSAGAKPVRGKDSTPPQGQDPAAATPTAAALAVQASGVLEAAMAAAPSGKTLPQDAPKTDVASTAPTPPGVMLAVMLQAPVTQATPATATPAHDAGALPATANIALRPDDAPSVATVALGLQGGRSHSADGAAPGSQTLMPMQASSQVEVSQRSSYAMLQRAVATGGELTTLTTPSPSHGDAATSASAQPGVIGQTPPLGLPQTNPAATAQWVSTVPTPMNSPDWGKAMNQQVLLAAQGQQQFATLHLNPPQLGPLEVHLQMHDGQIQAQFVSQHAVVRQAVESALPQLRDLFTGAGLTLSQTSVGAQGGQGDRQQARSQRGPAATIGTASVTGALGATATQPLRWQQGLVNTYV</sequence>
<keyword evidence="4" id="KW-1185">Reference proteome</keyword>
<name>A0A0K6I136_9BURK</name>
<evidence type="ECO:0000313" key="4">
    <source>
        <dbReference type="Proteomes" id="UP000183649"/>
    </source>
</evidence>
<evidence type="ECO:0000256" key="1">
    <source>
        <dbReference type="SAM" id="MobiDB-lite"/>
    </source>
</evidence>
<organism evidence="3 4">
    <name type="scientific">Thiomonas bhubaneswarensis</name>
    <dbReference type="NCBI Taxonomy" id="339866"/>
    <lineage>
        <taxon>Bacteria</taxon>
        <taxon>Pseudomonadati</taxon>
        <taxon>Pseudomonadota</taxon>
        <taxon>Betaproteobacteria</taxon>
        <taxon>Burkholderiales</taxon>
        <taxon>Thiomonas</taxon>
    </lineage>
</organism>
<dbReference type="RefSeq" id="WP_245609989.1">
    <property type="nucleotide sequence ID" value="NZ_CYHF01000004.1"/>
</dbReference>
<accession>A0A0K6I136</accession>
<evidence type="ECO:0000313" key="3">
    <source>
        <dbReference type="EMBL" id="CUA96763.1"/>
    </source>
</evidence>
<reference evidence="4" key="1">
    <citation type="submission" date="2015-08" db="EMBL/GenBank/DDBJ databases">
        <authorList>
            <person name="Varghese N."/>
        </authorList>
    </citation>
    <scope>NUCLEOTIDE SEQUENCE [LARGE SCALE GENOMIC DNA]</scope>
    <source>
        <strain evidence="4">DSM 18181</strain>
    </source>
</reference>
<gene>
    <name evidence="3" type="ORF">Ga0061069_104272</name>
</gene>
<feature type="compositionally biased region" description="Low complexity" evidence="1">
    <location>
        <begin position="28"/>
        <end position="37"/>
    </location>
</feature>
<dbReference type="InterPro" id="IPR021136">
    <property type="entry name" value="Flagellar_hook_control-like_C"/>
</dbReference>
<dbReference type="PANTHER" id="PTHR37533:SF2">
    <property type="entry name" value="FLAGELLAR HOOK-LENGTH CONTROL PROTEIN"/>
    <property type="match status" value="1"/>
</dbReference>
<feature type="compositionally biased region" description="Low complexity" evidence="1">
    <location>
        <begin position="91"/>
        <end position="105"/>
    </location>
</feature>
<feature type="region of interest" description="Disordered" evidence="1">
    <location>
        <begin position="19"/>
        <end position="105"/>
    </location>
</feature>
<feature type="domain" description="Flagellar hook-length control protein-like C-terminal" evidence="2">
    <location>
        <begin position="308"/>
        <end position="389"/>
    </location>
</feature>
<dbReference type="Pfam" id="PF02120">
    <property type="entry name" value="Flg_hook"/>
    <property type="match status" value="1"/>
</dbReference>